<gene>
    <name evidence="1" type="ORF">PEVE_00021677</name>
</gene>
<name>A0ABN8LK73_9CNID</name>
<proteinExistence type="predicted"/>
<sequence>MQEGLDEREALDFFILDYIDYCTVMGWFERKDGCKYDDQSEDGKKQWKKQNLCMSTLRATLPSQMKRLINPNNKTLGLSEEDKSDPVKVIKALIKRFGGSVSVQAERTKMGRMFNSEGESIGAWECRVVERPFY</sequence>
<comment type="caution">
    <text evidence="1">The sequence shown here is derived from an EMBL/GenBank/DDBJ whole genome shotgun (WGS) entry which is preliminary data.</text>
</comment>
<organism evidence="1 2">
    <name type="scientific">Porites evermanni</name>
    <dbReference type="NCBI Taxonomy" id="104178"/>
    <lineage>
        <taxon>Eukaryota</taxon>
        <taxon>Metazoa</taxon>
        <taxon>Cnidaria</taxon>
        <taxon>Anthozoa</taxon>
        <taxon>Hexacorallia</taxon>
        <taxon>Scleractinia</taxon>
        <taxon>Fungiina</taxon>
        <taxon>Poritidae</taxon>
        <taxon>Porites</taxon>
    </lineage>
</organism>
<dbReference type="EMBL" id="CALNXI010000029">
    <property type="protein sequence ID" value="CAH3015831.1"/>
    <property type="molecule type" value="Genomic_DNA"/>
</dbReference>
<protein>
    <submittedName>
        <fullName evidence="1">Uncharacterized protein</fullName>
    </submittedName>
</protein>
<evidence type="ECO:0000313" key="2">
    <source>
        <dbReference type="Proteomes" id="UP001159427"/>
    </source>
</evidence>
<evidence type="ECO:0000313" key="1">
    <source>
        <dbReference type="EMBL" id="CAH3015831.1"/>
    </source>
</evidence>
<keyword evidence="2" id="KW-1185">Reference proteome</keyword>
<accession>A0ABN8LK73</accession>
<reference evidence="1 2" key="1">
    <citation type="submission" date="2022-05" db="EMBL/GenBank/DDBJ databases">
        <authorList>
            <consortium name="Genoscope - CEA"/>
            <person name="William W."/>
        </authorList>
    </citation>
    <scope>NUCLEOTIDE SEQUENCE [LARGE SCALE GENOMIC DNA]</scope>
</reference>
<feature type="non-terminal residue" evidence="1">
    <location>
        <position position="134"/>
    </location>
</feature>
<dbReference type="Proteomes" id="UP001159427">
    <property type="component" value="Unassembled WGS sequence"/>
</dbReference>